<keyword evidence="3" id="KW-0520">NAD</keyword>
<evidence type="ECO:0000313" key="6">
    <source>
        <dbReference type="EMBL" id="KNY30016.1"/>
    </source>
</evidence>
<dbReference type="PATRIC" id="fig|398512.5.peg.5549"/>
<dbReference type="GO" id="GO:0005737">
    <property type="term" value="C:cytoplasm"/>
    <property type="evidence" value="ECO:0007669"/>
    <property type="project" value="TreeGrafter"/>
</dbReference>
<dbReference type="EMBL" id="LGTC01000001">
    <property type="protein sequence ID" value="KNY30016.1"/>
    <property type="molecule type" value="Genomic_DNA"/>
</dbReference>
<organism evidence="6 7">
    <name type="scientific">Pseudobacteroides cellulosolvens ATCC 35603 = DSM 2933</name>
    <dbReference type="NCBI Taxonomy" id="398512"/>
    <lineage>
        <taxon>Bacteria</taxon>
        <taxon>Bacillati</taxon>
        <taxon>Bacillota</taxon>
        <taxon>Clostridia</taxon>
        <taxon>Eubacteriales</taxon>
        <taxon>Oscillospiraceae</taxon>
        <taxon>Pseudobacteroides</taxon>
    </lineage>
</organism>
<gene>
    <name evidence="6" type="ORF">Bccel_5293</name>
</gene>
<evidence type="ECO:0000256" key="2">
    <source>
        <dbReference type="ARBA" id="ARBA00022793"/>
    </source>
</evidence>
<evidence type="ECO:0000259" key="5">
    <source>
        <dbReference type="Pfam" id="PF01370"/>
    </source>
</evidence>
<dbReference type="SUPFAM" id="SSF51735">
    <property type="entry name" value="NAD(P)-binding Rossmann-fold domains"/>
    <property type="match status" value="1"/>
</dbReference>
<reference evidence="7" key="1">
    <citation type="submission" date="2015-07" db="EMBL/GenBank/DDBJ databases">
        <title>Near-Complete Genome Sequence of the Cellulolytic Bacterium Bacteroides (Pseudobacteroides) cellulosolvens ATCC 35603.</title>
        <authorList>
            <person name="Dassa B."/>
            <person name="Utturkar S.M."/>
            <person name="Klingeman D.M."/>
            <person name="Hurt R.A."/>
            <person name="Keller M."/>
            <person name="Xu J."/>
            <person name="Reddy Y.H.K."/>
            <person name="Borovok I."/>
            <person name="Grinberg I.R."/>
            <person name="Lamed R."/>
            <person name="Zhivin O."/>
            <person name="Bayer E.A."/>
            <person name="Brown S.D."/>
        </authorList>
    </citation>
    <scope>NUCLEOTIDE SEQUENCE [LARGE SCALE GENOMIC DNA]</scope>
    <source>
        <strain evidence="7">DSM 2933</strain>
    </source>
</reference>
<dbReference type="Gene3D" id="3.40.50.720">
    <property type="entry name" value="NAD(P)-binding Rossmann-like Domain"/>
    <property type="match status" value="1"/>
</dbReference>
<dbReference type="Pfam" id="PF01370">
    <property type="entry name" value="Epimerase"/>
    <property type="match status" value="1"/>
</dbReference>
<dbReference type="Proteomes" id="UP000036923">
    <property type="component" value="Unassembled WGS sequence"/>
</dbReference>
<comment type="cofactor">
    <cofactor evidence="1">
        <name>NAD(+)</name>
        <dbReference type="ChEBI" id="CHEBI:57540"/>
    </cofactor>
</comment>
<dbReference type="GO" id="GO:0070403">
    <property type="term" value="F:NAD+ binding"/>
    <property type="evidence" value="ECO:0007669"/>
    <property type="project" value="InterPro"/>
</dbReference>
<dbReference type="InterPro" id="IPR044516">
    <property type="entry name" value="UXS-like"/>
</dbReference>
<feature type="domain" description="NAD-dependent epimerase/dehydratase" evidence="5">
    <location>
        <begin position="30"/>
        <end position="276"/>
    </location>
</feature>
<keyword evidence="4 6" id="KW-0456">Lyase</keyword>
<evidence type="ECO:0000256" key="3">
    <source>
        <dbReference type="ARBA" id="ARBA00023027"/>
    </source>
</evidence>
<dbReference type="InterPro" id="IPR036291">
    <property type="entry name" value="NAD(P)-bd_dom_sf"/>
</dbReference>
<protein>
    <submittedName>
        <fullName evidence="6">UDP-glucuronate decarboxylase</fullName>
        <ecNumber evidence="6">4.1.1.35</ecNumber>
    </submittedName>
</protein>
<dbReference type="RefSeq" id="WP_050753859.1">
    <property type="nucleotide sequence ID" value="NZ_LGTC01000001.1"/>
</dbReference>
<dbReference type="STRING" id="398512.Bccel_5293"/>
<dbReference type="EC" id="4.1.1.35" evidence="6"/>
<proteinExistence type="predicted"/>
<dbReference type="PANTHER" id="PTHR43078">
    <property type="entry name" value="UDP-GLUCURONIC ACID DECARBOXYLASE-RELATED"/>
    <property type="match status" value="1"/>
</dbReference>
<dbReference type="AlphaFoldDB" id="A0A0L6JVW9"/>
<dbReference type="PANTHER" id="PTHR43078:SF6">
    <property type="entry name" value="UDP-GLUCURONIC ACID DECARBOXYLASE 1"/>
    <property type="match status" value="1"/>
</dbReference>
<evidence type="ECO:0000256" key="4">
    <source>
        <dbReference type="ARBA" id="ARBA00023239"/>
    </source>
</evidence>
<evidence type="ECO:0000313" key="7">
    <source>
        <dbReference type="Proteomes" id="UP000036923"/>
    </source>
</evidence>
<evidence type="ECO:0000256" key="1">
    <source>
        <dbReference type="ARBA" id="ARBA00001911"/>
    </source>
</evidence>
<keyword evidence="2" id="KW-0210">Decarboxylase</keyword>
<dbReference type="GO" id="GO:0048040">
    <property type="term" value="F:UDP-glucuronate decarboxylase activity"/>
    <property type="evidence" value="ECO:0007669"/>
    <property type="project" value="UniProtKB-EC"/>
</dbReference>
<sequence length="380" mass="43278">MSFNNVIYEDVVYICNELGEKLRKAEGSTWLISGGGGFIGGYFLDILDYCNRYIFKKPCRVICLENFISGIPERISHLGDNRNFKFLNRDVAKPFSIRGKVDYIVHAASIASPTFYRKYPIETIETNVTGLKNLMDLGVKKKVKSFLFFSTSEIYGNPDPKWIPTPENYNGNVSCTGPRACYDESKRLGETLCVNYHSQYDLPVKVVRPFNVFGPGLRIDDKRVIPDFFNNALNGRKIEILSNGSPTRSFCYISDAMCGFMSAILSDCNGEAFNIGNDQLEVSMIGLAKAVAKTVGGTDVEYKQSSDINYLVDNPQRRCPDLTKARKLLGYEPKIDLDKALRRTMEWYRKAYQFEGGVRNENFHYRNWICWPCFRCVPCT</sequence>
<dbReference type="InterPro" id="IPR001509">
    <property type="entry name" value="Epimerase_deHydtase"/>
</dbReference>
<keyword evidence="7" id="KW-1185">Reference proteome</keyword>
<name>A0A0L6JVW9_9FIRM</name>
<comment type="caution">
    <text evidence="6">The sequence shown here is derived from an EMBL/GenBank/DDBJ whole genome shotgun (WGS) entry which is preliminary data.</text>
</comment>
<dbReference type="eggNOG" id="COG0451">
    <property type="taxonomic scope" value="Bacteria"/>
</dbReference>
<accession>A0A0L6JVW9</accession>
<dbReference type="GO" id="GO:0042732">
    <property type="term" value="P:D-xylose metabolic process"/>
    <property type="evidence" value="ECO:0007669"/>
    <property type="project" value="InterPro"/>
</dbReference>